<dbReference type="InterPro" id="IPR011856">
    <property type="entry name" value="tRNA_endonuc-like_dom_sf"/>
</dbReference>
<reference evidence="2 3" key="1">
    <citation type="submission" date="2018-11" db="EMBL/GenBank/DDBJ databases">
        <title>Taxonoimc description of Halomarina strain SPP-AMP-1.</title>
        <authorList>
            <person name="Pal Y."/>
            <person name="Srinivasana K."/>
            <person name="Verma A."/>
            <person name="Kumar P."/>
        </authorList>
    </citation>
    <scope>NUCLEOTIDE SEQUENCE [LARGE SCALE GENOMIC DNA]</scope>
    <source>
        <strain evidence="2 3">SPP-AMP-1</strain>
    </source>
</reference>
<keyword evidence="3" id="KW-1185">Reference proteome</keyword>
<keyword evidence="2" id="KW-0540">Nuclease</keyword>
<protein>
    <submittedName>
        <fullName evidence="2">Restriction endonuclease</fullName>
    </submittedName>
</protein>
<dbReference type="RefSeq" id="WP_124953963.1">
    <property type="nucleotide sequence ID" value="NZ_RRCH01000008.1"/>
</dbReference>
<dbReference type="OrthoDB" id="387161at2157"/>
<dbReference type="GO" id="GO:0003677">
    <property type="term" value="F:DNA binding"/>
    <property type="evidence" value="ECO:0007669"/>
    <property type="project" value="InterPro"/>
</dbReference>
<sequence length="153" mass="16053">MGDDGNRFSSLLGGDSSGGGYEWDSRALYELSPAAFERVVGALYTADGFDVEGAGPTVEGGIDLIAKKSGFIRSKTIVISVIPPGGTVSLPTVNQLERGRGINGASQGILARPKPFRDAIRNAAVDNGTIELLDGQQLITRLTNNGVVHPGWR</sequence>
<keyword evidence="2" id="KW-0255">Endonuclease</keyword>
<accession>A0A3P3RGI6</accession>
<evidence type="ECO:0000259" key="1">
    <source>
        <dbReference type="Pfam" id="PF04471"/>
    </source>
</evidence>
<dbReference type="Gene3D" id="3.40.1350.10">
    <property type="match status" value="1"/>
</dbReference>
<dbReference type="InterPro" id="IPR007560">
    <property type="entry name" value="Restrct_endonuc_IV_Mrr"/>
</dbReference>
<keyword evidence="2" id="KW-0378">Hydrolase</keyword>
<dbReference type="EMBL" id="RRCH01000008">
    <property type="protein sequence ID" value="RRJ32504.1"/>
    <property type="molecule type" value="Genomic_DNA"/>
</dbReference>
<name>A0A3P3RGI6_9EURY</name>
<proteinExistence type="predicted"/>
<dbReference type="GO" id="GO:0009307">
    <property type="term" value="P:DNA restriction-modification system"/>
    <property type="evidence" value="ECO:0007669"/>
    <property type="project" value="InterPro"/>
</dbReference>
<dbReference type="GO" id="GO:0004519">
    <property type="term" value="F:endonuclease activity"/>
    <property type="evidence" value="ECO:0007669"/>
    <property type="project" value="UniProtKB-KW"/>
</dbReference>
<dbReference type="Proteomes" id="UP000282322">
    <property type="component" value="Unassembled WGS sequence"/>
</dbReference>
<dbReference type="SUPFAM" id="SSF52980">
    <property type="entry name" value="Restriction endonuclease-like"/>
    <property type="match status" value="1"/>
</dbReference>
<comment type="caution">
    <text evidence="2">The sequence shown here is derived from an EMBL/GenBank/DDBJ whole genome shotgun (WGS) entry which is preliminary data.</text>
</comment>
<organism evidence="2 3">
    <name type="scientific">Halocatena pleomorpha</name>
    <dbReference type="NCBI Taxonomy" id="1785090"/>
    <lineage>
        <taxon>Archaea</taxon>
        <taxon>Methanobacteriati</taxon>
        <taxon>Methanobacteriota</taxon>
        <taxon>Stenosarchaea group</taxon>
        <taxon>Halobacteria</taxon>
        <taxon>Halobacteriales</taxon>
        <taxon>Natronomonadaceae</taxon>
        <taxon>Halocatena</taxon>
    </lineage>
</organism>
<evidence type="ECO:0000313" key="3">
    <source>
        <dbReference type="Proteomes" id="UP000282322"/>
    </source>
</evidence>
<dbReference type="Pfam" id="PF04471">
    <property type="entry name" value="Mrr_cat"/>
    <property type="match status" value="1"/>
</dbReference>
<evidence type="ECO:0000313" key="2">
    <source>
        <dbReference type="EMBL" id="RRJ32504.1"/>
    </source>
</evidence>
<feature type="domain" description="Restriction endonuclease type IV Mrr" evidence="1">
    <location>
        <begin position="29"/>
        <end position="140"/>
    </location>
</feature>
<gene>
    <name evidence="2" type="ORF">EIK79_04575</name>
</gene>
<dbReference type="AlphaFoldDB" id="A0A3P3RGI6"/>
<dbReference type="InterPro" id="IPR011335">
    <property type="entry name" value="Restrct_endonuc-II-like"/>
</dbReference>